<dbReference type="EMBL" id="UINC01148856">
    <property type="protein sequence ID" value="SVD40989.1"/>
    <property type="molecule type" value="Genomic_DNA"/>
</dbReference>
<protein>
    <submittedName>
        <fullName evidence="1">Uncharacterized protein</fullName>
    </submittedName>
</protein>
<gene>
    <name evidence="1" type="ORF">METZ01_LOCUS393843</name>
</gene>
<evidence type="ECO:0000313" key="1">
    <source>
        <dbReference type="EMBL" id="SVD40989.1"/>
    </source>
</evidence>
<proteinExistence type="predicted"/>
<organism evidence="1">
    <name type="scientific">marine metagenome</name>
    <dbReference type="NCBI Taxonomy" id="408172"/>
    <lineage>
        <taxon>unclassified sequences</taxon>
        <taxon>metagenomes</taxon>
        <taxon>ecological metagenomes</taxon>
    </lineage>
</organism>
<accession>A0A382V3B6</accession>
<dbReference type="AlphaFoldDB" id="A0A382V3B6"/>
<reference evidence="1" key="1">
    <citation type="submission" date="2018-05" db="EMBL/GenBank/DDBJ databases">
        <authorList>
            <person name="Lanie J.A."/>
            <person name="Ng W.-L."/>
            <person name="Kazmierczak K.M."/>
            <person name="Andrzejewski T.M."/>
            <person name="Davidsen T.M."/>
            <person name="Wayne K.J."/>
            <person name="Tettelin H."/>
            <person name="Glass J.I."/>
            <person name="Rusch D."/>
            <person name="Podicherti R."/>
            <person name="Tsui H.-C.T."/>
            <person name="Winkler M.E."/>
        </authorList>
    </citation>
    <scope>NUCLEOTIDE SEQUENCE</scope>
</reference>
<sequence length="45" mass="5281">MIACGNCEPIEEIVKESYKFADEILKQGIDQGKWEETDPFKYRNN</sequence>
<name>A0A382V3B6_9ZZZZ</name>